<reference evidence="2" key="1">
    <citation type="journal article" date="2019" name="Int. J. Syst. Evol. Microbiol.">
        <title>The Global Catalogue of Microorganisms (GCM) 10K type strain sequencing project: providing services to taxonomists for standard genome sequencing and annotation.</title>
        <authorList>
            <consortium name="The Broad Institute Genomics Platform"/>
            <consortium name="The Broad Institute Genome Sequencing Center for Infectious Disease"/>
            <person name="Wu L."/>
            <person name="Ma J."/>
        </authorList>
    </citation>
    <scope>NUCLEOTIDE SEQUENCE [LARGE SCALE GENOMIC DNA]</scope>
    <source>
        <strain evidence="2">NBRC 109019</strain>
    </source>
</reference>
<dbReference type="EMBL" id="AP027734">
    <property type="protein sequence ID" value="BDZ55468.1"/>
    <property type="molecule type" value="Genomic_DNA"/>
</dbReference>
<dbReference type="InterPro" id="IPR036702">
    <property type="entry name" value="ComB-like_sf"/>
</dbReference>
<keyword evidence="2" id="KW-1185">Reference proteome</keyword>
<sequence length="184" mass="18601">MSEQSPAAPAAQQRYQVRFDVGVDGARRVAEGADVLVWADQTRADASGPAIPADVLVLAPRVVEAGLADAAAVAAWILDEQERLGRRAYVAIVAAGRADAGFAADDVLAAGAVVDALTGLGIDDTSPEAAVACAAFAGLRRAVAHLATASVEGREAASAGVDPAALRRAAQHDATATARVLTPR</sequence>
<dbReference type="RefSeq" id="WP_234659753.1">
    <property type="nucleotide sequence ID" value="NZ_AP027734.1"/>
</dbReference>
<evidence type="ECO:0000313" key="2">
    <source>
        <dbReference type="Proteomes" id="UP001321477"/>
    </source>
</evidence>
<organism evidence="1 2">
    <name type="scientific">Agromyces marinus</name>
    <dbReference type="NCBI Taxonomy" id="1389020"/>
    <lineage>
        <taxon>Bacteria</taxon>
        <taxon>Bacillati</taxon>
        <taxon>Actinomycetota</taxon>
        <taxon>Actinomycetes</taxon>
        <taxon>Micrococcales</taxon>
        <taxon>Microbacteriaceae</taxon>
        <taxon>Agromyces</taxon>
    </lineage>
</organism>
<dbReference type="Proteomes" id="UP001321477">
    <property type="component" value="Chromosome"/>
</dbReference>
<accession>A0ABM8H3T5</accession>
<dbReference type="Gene3D" id="3.90.1560.10">
    <property type="entry name" value="ComB-like"/>
    <property type="match status" value="1"/>
</dbReference>
<protein>
    <recommendedName>
        <fullName evidence="3">2-phosphosulfolactate phosphatase</fullName>
    </recommendedName>
</protein>
<name>A0ABM8H3T5_9MICO</name>
<evidence type="ECO:0008006" key="3">
    <source>
        <dbReference type="Google" id="ProtNLM"/>
    </source>
</evidence>
<dbReference type="SUPFAM" id="SSF142823">
    <property type="entry name" value="ComB-like"/>
    <property type="match status" value="1"/>
</dbReference>
<gene>
    <name evidence="1" type="ORF">GCM10025870_25410</name>
</gene>
<evidence type="ECO:0000313" key="1">
    <source>
        <dbReference type="EMBL" id="BDZ55468.1"/>
    </source>
</evidence>
<proteinExistence type="predicted"/>